<dbReference type="EMBL" id="JBIYDN010000015">
    <property type="protein sequence ID" value="MFK4444655.1"/>
    <property type="molecule type" value="Genomic_DNA"/>
</dbReference>
<sequence length="64" mass="7569">MHRDDKQAEAVRLARDLCRKDWRLARIRVMVERGDPVAALAVRRLTRAIVETVDEMARRIWDIV</sequence>
<dbReference type="Proteomes" id="UP001620514">
    <property type="component" value="Unassembled WGS sequence"/>
</dbReference>
<keyword evidence="2" id="KW-1185">Reference proteome</keyword>
<evidence type="ECO:0000313" key="1">
    <source>
        <dbReference type="EMBL" id="MFK4444655.1"/>
    </source>
</evidence>
<dbReference type="RefSeq" id="WP_404609744.1">
    <property type="nucleotide sequence ID" value="NZ_JBIYDN010000015.1"/>
</dbReference>
<gene>
    <name evidence="1" type="ORF">ABH943_004677</name>
</gene>
<reference evidence="1 2" key="1">
    <citation type="submission" date="2024-11" db="EMBL/GenBank/DDBJ databases">
        <title>Using genomics to understand microbial adaptation to soil warming.</title>
        <authorList>
            <person name="Deangelis K.M. PhD."/>
        </authorList>
    </citation>
    <scope>NUCLEOTIDE SEQUENCE [LARGE SCALE GENOMIC DNA]</scope>
    <source>
        <strain evidence="1 2">GAS97</strain>
    </source>
</reference>
<accession>A0ABW8MPQ8</accession>
<protein>
    <submittedName>
        <fullName evidence="1">Uncharacterized protein</fullName>
    </submittedName>
</protein>
<proteinExistence type="predicted"/>
<name>A0ABW8MPQ8_9BURK</name>
<organism evidence="1 2">
    <name type="scientific">Caballeronia udeis</name>
    <dbReference type="NCBI Taxonomy" id="1232866"/>
    <lineage>
        <taxon>Bacteria</taxon>
        <taxon>Pseudomonadati</taxon>
        <taxon>Pseudomonadota</taxon>
        <taxon>Betaproteobacteria</taxon>
        <taxon>Burkholderiales</taxon>
        <taxon>Burkholderiaceae</taxon>
        <taxon>Caballeronia</taxon>
    </lineage>
</organism>
<comment type="caution">
    <text evidence="1">The sequence shown here is derived from an EMBL/GenBank/DDBJ whole genome shotgun (WGS) entry which is preliminary data.</text>
</comment>
<evidence type="ECO:0000313" key="2">
    <source>
        <dbReference type="Proteomes" id="UP001620514"/>
    </source>
</evidence>